<proteinExistence type="predicted"/>
<name>A0A6N8I1X7_9FIRM</name>
<dbReference type="GO" id="GO:0000155">
    <property type="term" value="F:phosphorelay sensor kinase activity"/>
    <property type="evidence" value="ECO:0007669"/>
    <property type="project" value="InterPro"/>
</dbReference>
<dbReference type="InterPro" id="IPR003661">
    <property type="entry name" value="HisK_dim/P_dom"/>
</dbReference>
<dbReference type="SMART" id="SM00388">
    <property type="entry name" value="HisKA"/>
    <property type="match status" value="1"/>
</dbReference>
<dbReference type="Gene3D" id="1.10.287.130">
    <property type="match status" value="1"/>
</dbReference>
<keyword evidence="8 9" id="KW-0472">Membrane</keyword>
<evidence type="ECO:0000256" key="1">
    <source>
        <dbReference type="ARBA" id="ARBA00000085"/>
    </source>
</evidence>
<dbReference type="SUPFAM" id="SSF55874">
    <property type="entry name" value="ATPase domain of HSP90 chaperone/DNA topoisomerase II/histidine kinase"/>
    <property type="match status" value="1"/>
</dbReference>
<dbReference type="PRINTS" id="PR00344">
    <property type="entry name" value="BCTRLSENSOR"/>
</dbReference>
<dbReference type="FunFam" id="1.10.287.130:FF:000001">
    <property type="entry name" value="Two-component sensor histidine kinase"/>
    <property type="match status" value="1"/>
</dbReference>
<evidence type="ECO:0000256" key="5">
    <source>
        <dbReference type="ARBA" id="ARBA00022679"/>
    </source>
</evidence>
<dbReference type="GO" id="GO:0016020">
    <property type="term" value="C:membrane"/>
    <property type="evidence" value="ECO:0007669"/>
    <property type="project" value="UniProtKB-SubCell"/>
</dbReference>
<keyword evidence="4" id="KW-0597">Phosphoprotein</keyword>
<keyword evidence="6 11" id="KW-0418">Kinase</keyword>
<evidence type="ECO:0000256" key="2">
    <source>
        <dbReference type="ARBA" id="ARBA00004370"/>
    </source>
</evidence>
<dbReference type="Pfam" id="PF00512">
    <property type="entry name" value="HisKA"/>
    <property type="match status" value="1"/>
</dbReference>
<accession>A0A6N8I1X7</accession>
<dbReference type="AlphaFoldDB" id="A0A6N8I1X7"/>
<dbReference type="EMBL" id="VWXL01000071">
    <property type="protein sequence ID" value="MVB11750.1"/>
    <property type="molecule type" value="Genomic_DNA"/>
</dbReference>
<dbReference type="InterPro" id="IPR050736">
    <property type="entry name" value="Sensor_HK_Regulatory"/>
</dbReference>
<dbReference type="CDD" id="cd00082">
    <property type="entry name" value="HisKA"/>
    <property type="match status" value="1"/>
</dbReference>
<keyword evidence="9" id="KW-0812">Transmembrane</keyword>
<keyword evidence="5 11" id="KW-0808">Transferase</keyword>
<dbReference type="SMART" id="SM00387">
    <property type="entry name" value="HATPase_c"/>
    <property type="match status" value="1"/>
</dbReference>
<feature type="domain" description="Histidine kinase" evidence="10">
    <location>
        <begin position="146"/>
        <end position="361"/>
    </location>
</feature>
<dbReference type="InterPro" id="IPR003594">
    <property type="entry name" value="HATPase_dom"/>
</dbReference>
<comment type="catalytic activity">
    <reaction evidence="1">
        <text>ATP + protein L-histidine = ADP + protein N-phospho-L-histidine.</text>
        <dbReference type="EC" id="2.7.13.3"/>
    </reaction>
</comment>
<dbReference type="FunFam" id="3.30.565.10:FF:000006">
    <property type="entry name" value="Sensor histidine kinase WalK"/>
    <property type="match status" value="1"/>
</dbReference>
<evidence type="ECO:0000313" key="12">
    <source>
        <dbReference type="Proteomes" id="UP000469440"/>
    </source>
</evidence>
<organism evidence="11 12">
    <name type="scientific">Caproicibacter fermentans</name>
    <dbReference type="NCBI Taxonomy" id="2576756"/>
    <lineage>
        <taxon>Bacteria</taxon>
        <taxon>Bacillati</taxon>
        <taxon>Bacillota</taxon>
        <taxon>Clostridia</taxon>
        <taxon>Eubacteriales</taxon>
        <taxon>Acutalibacteraceae</taxon>
        <taxon>Caproicibacter</taxon>
    </lineage>
</organism>
<keyword evidence="9" id="KW-1133">Transmembrane helix</keyword>
<keyword evidence="7" id="KW-0902">Two-component regulatory system</keyword>
<dbReference type="PROSITE" id="PS50109">
    <property type="entry name" value="HIS_KIN"/>
    <property type="match status" value="1"/>
</dbReference>
<sequence>MKHGLKHILLYLILAAALFTCLLIGAYLTAPLFGGGISVQAAARQAAYSAAGLLLFVLLLFLHQTIRHWIAHHTCYGKVHKNSYHTFINEIETALDKITIGDFEARIDKEKYSDAGYHMSDLIDKINHMASELGGMETMRQDFVSNVSHEIQSPLTSIRGFVSLLKDDSLSRDEQLHYIGIIESESLRLSKLGENLLRLSTLESECAEISPKNYSLSRQLKDVILLLEPQWSAKNIEVSLSEEAADVFADEDLLSQVWINLLNNSIKFTPAGGKIIISAAKQEMQTEVTISDTGIGMTEETMAHVFERFYMADKARSRSAGGSGLGLSIVKKIVQMHHGRIGVESRPGEGTTFWIAIPQNTESV</sequence>
<dbReference type="PANTHER" id="PTHR43711">
    <property type="entry name" value="TWO-COMPONENT HISTIDINE KINASE"/>
    <property type="match status" value="1"/>
</dbReference>
<dbReference type="EC" id="2.7.13.3" evidence="3"/>
<comment type="caution">
    <text evidence="11">The sequence shown here is derived from an EMBL/GenBank/DDBJ whole genome shotgun (WGS) entry which is preliminary data.</text>
</comment>
<feature type="transmembrane region" description="Helical" evidence="9">
    <location>
        <begin position="42"/>
        <end position="62"/>
    </location>
</feature>
<evidence type="ECO:0000256" key="9">
    <source>
        <dbReference type="SAM" id="Phobius"/>
    </source>
</evidence>
<protein>
    <recommendedName>
        <fullName evidence="3">histidine kinase</fullName>
        <ecNumber evidence="3">2.7.13.3</ecNumber>
    </recommendedName>
</protein>
<dbReference type="Pfam" id="PF02518">
    <property type="entry name" value="HATPase_c"/>
    <property type="match status" value="1"/>
</dbReference>
<keyword evidence="12" id="KW-1185">Reference proteome</keyword>
<feature type="transmembrane region" description="Helical" evidence="9">
    <location>
        <begin position="9"/>
        <end position="30"/>
    </location>
</feature>
<evidence type="ECO:0000256" key="3">
    <source>
        <dbReference type="ARBA" id="ARBA00012438"/>
    </source>
</evidence>
<comment type="subcellular location">
    <subcellularLocation>
        <location evidence="2">Membrane</location>
    </subcellularLocation>
</comment>
<dbReference type="SUPFAM" id="SSF47384">
    <property type="entry name" value="Homodimeric domain of signal transducing histidine kinase"/>
    <property type="match status" value="1"/>
</dbReference>
<dbReference type="Proteomes" id="UP000469440">
    <property type="component" value="Unassembled WGS sequence"/>
</dbReference>
<dbReference type="RefSeq" id="WP_156990840.1">
    <property type="nucleotide sequence ID" value="NZ_VWXL01000071.1"/>
</dbReference>
<dbReference type="OrthoDB" id="9813151at2"/>
<dbReference type="InterPro" id="IPR005467">
    <property type="entry name" value="His_kinase_dom"/>
</dbReference>
<evidence type="ECO:0000256" key="8">
    <source>
        <dbReference type="ARBA" id="ARBA00023136"/>
    </source>
</evidence>
<evidence type="ECO:0000256" key="7">
    <source>
        <dbReference type="ARBA" id="ARBA00023012"/>
    </source>
</evidence>
<gene>
    <name evidence="11" type="primary">sasA_10</name>
    <name evidence="11" type="ORF">CAFE_24750</name>
</gene>
<dbReference type="CDD" id="cd16922">
    <property type="entry name" value="HATPase_EvgS-ArcB-TorS-like"/>
    <property type="match status" value="1"/>
</dbReference>
<evidence type="ECO:0000259" key="10">
    <source>
        <dbReference type="PROSITE" id="PS50109"/>
    </source>
</evidence>
<dbReference type="InterPro" id="IPR004358">
    <property type="entry name" value="Sig_transdc_His_kin-like_C"/>
</dbReference>
<dbReference type="InterPro" id="IPR036890">
    <property type="entry name" value="HATPase_C_sf"/>
</dbReference>
<evidence type="ECO:0000256" key="4">
    <source>
        <dbReference type="ARBA" id="ARBA00022553"/>
    </source>
</evidence>
<reference evidence="11 12" key="1">
    <citation type="submission" date="2019-09" db="EMBL/GenBank/DDBJ databases">
        <title>Genome sequence of Clostridium sp. EA1.</title>
        <authorList>
            <person name="Poehlein A."/>
            <person name="Bengelsdorf F.R."/>
            <person name="Daniel R."/>
        </authorList>
    </citation>
    <scope>NUCLEOTIDE SEQUENCE [LARGE SCALE GENOMIC DNA]</scope>
    <source>
        <strain evidence="11 12">EA1</strain>
    </source>
</reference>
<evidence type="ECO:0000313" key="11">
    <source>
        <dbReference type="EMBL" id="MVB11750.1"/>
    </source>
</evidence>
<dbReference type="InterPro" id="IPR036097">
    <property type="entry name" value="HisK_dim/P_sf"/>
</dbReference>
<dbReference type="Gene3D" id="3.30.565.10">
    <property type="entry name" value="Histidine kinase-like ATPase, C-terminal domain"/>
    <property type="match status" value="1"/>
</dbReference>
<dbReference type="PANTHER" id="PTHR43711:SF1">
    <property type="entry name" value="HISTIDINE KINASE 1"/>
    <property type="match status" value="1"/>
</dbReference>
<evidence type="ECO:0000256" key="6">
    <source>
        <dbReference type="ARBA" id="ARBA00022777"/>
    </source>
</evidence>